<sequence>MSTADNGGATYLVDASVYIFRYYFALPPNWESRSGYSTEAVYGFTNFLLDLLARKPLRIACAFDESLGSCFRNDLYPDYKCSRALPDEALAYQLAACREMAEALGIASFASERFEADDILATLTGLCATQQPAIAPVVITRDKDLGQLLDRGAQSLWDFAADQYLDRAVIEAKFGVRPAQIADFLALVGDSIDDIPGVPGIGAKTASRLLAEFADTELLIANATEIATLKIRGARSIAAKIADHADQIRLARQLAQLEYRVPLNVEPDDLRWQAADIEHAVALADEYGLGRLQSKIRRTLPNLGQRLEDGQSTPEENTFLENP</sequence>
<keyword evidence="7" id="KW-1185">Reference proteome</keyword>
<dbReference type="GO" id="GO:0004527">
    <property type="term" value="F:exonuclease activity"/>
    <property type="evidence" value="ECO:0007669"/>
    <property type="project" value="UniProtKB-KW"/>
</dbReference>
<evidence type="ECO:0000313" key="7">
    <source>
        <dbReference type="Proteomes" id="UP001597264"/>
    </source>
</evidence>
<keyword evidence="6" id="KW-0269">Exonuclease</keyword>
<dbReference type="Gene3D" id="3.40.50.1010">
    <property type="entry name" value="5'-nuclease"/>
    <property type="match status" value="1"/>
</dbReference>
<dbReference type="InterPro" id="IPR029060">
    <property type="entry name" value="PIN-like_dom_sf"/>
</dbReference>
<dbReference type="SMART" id="SM00279">
    <property type="entry name" value="HhH2"/>
    <property type="match status" value="1"/>
</dbReference>
<evidence type="ECO:0000259" key="5">
    <source>
        <dbReference type="SMART" id="SM00475"/>
    </source>
</evidence>
<keyword evidence="2" id="KW-0378">Hydrolase</keyword>
<dbReference type="RefSeq" id="WP_230439089.1">
    <property type="nucleotide sequence ID" value="NZ_CP087715.1"/>
</dbReference>
<dbReference type="InterPro" id="IPR036279">
    <property type="entry name" value="5-3_exonuclease_C_sf"/>
</dbReference>
<keyword evidence="1" id="KW-0540">Nuclease</keyword>
<evidence type="ECO:0000256" key="2">
    <source>
        <dbReference type="ARBA" id="ARBA00022801"/>
    </source>
</evidence>
<dbReference type="Gene3D" id="1.10.150.20">
    <property type="entry name" value="5' to 3' exonuclease, C-terminal subdomain"/>
    <property type="match status" value="1"/>
</dbReference>
<keyword evidence="3" id="KW-0238">DNA-binding</keyword>
<name>A0ABW3UCA5_9GAMM</name>
<feature type="domain" description="5'-3' exonuclease" evidence="5">
    <location>
        <begin position="10"/>
        <end position="273"/>
    </location>
</feature>
<dbReference type="Pfam" id="PF01367">
    <property type="entry name" value="5_3_exonuc"/>
    <property type="match status" value="1"/>
</dbReference>
<dbReference type="SUPFAM" id="SSF88723">
    <property type="entry name" value="PIN domain-like"/>
    <property type="match status" value="1"/>
</dbReference>
<dbReference type="InterPro" id="IPR038969">
    <property type="entry name" value="FEN"/>
</dbReference>
<organism evidence="6 7">
    <name type="scientific">Microbulbifer celer</name>
    <dbReference type="NCBI Taxonomy" id="435905"/>
    <lineage>
        <taxon>Bacteria</taxon>
        <taxon>Pseudomonadati</taxon>
        <taxon>Pseudomonadota</taxon>
        <taxon>Gammaproteobacteria</taxon>
        <taxon>Cellvibrionales</taxon>
        <taxon>Microbulbiferaceae</taxon>
        <taxon>Microbulbifer</taxon>
    </lineage>
</organism>
<dbReference type="SUPFAM" id="SSF47807">
    <property type="entry name" value="5' to 3' exonuclease, C-terminal subdomain"/>
    <property type="match status" value="1"/>
</dbReference>
<evidence type="ECO:0000256" key="4">
    <source>
        <dbReference type="SAM" id="MobiDB-lite"/>
    </source>
</evidence>
<evidence type="ECO:0000313" key="6">
    <source>
        <dbReference type="EMBL" id="MFD1218091.1"/>
    </source>
</evidence>
<dbReference type="Pfam" id="PF02739">
    <property type="entry name" value="5_3_exonuc_N"/>
    <property type="match status" value="1"/>
</dbReference>
<dbReference type="PANTHER" id="PTHR42646:SF2">
    <property type="entry name" value="5'-3' EXONUCLEASE FAMILY PROTEIN"/>
    <property type="match status" value="1"/>
</dbReference>
<dbReference type="SMART" id="SM00475">
    <property type="entry name" value="53EXOc"/>
    <property type="match status" value="1"/>
</dbReference>
<feature type="compositionally biased region" description="Polar residues" evidence="4">
    <location>
        <begin position="310"/>
        <end position="323"/>
    </location>
</feature>
<dbReference type="CDD" id="cd09898">
    <property type="entry name" value="H3TH_53EXO"/>
    <property type="match status" value="1"/>
</dbReference>
<dbReference type="CDD" id="cd09859">
    <property type="entry name" value="PIN_53EXO"/>
    <property type="match status" value="1"/>
</dbReference>
<gene>
    <name evidence="6" type="ORF">ACFQ2X_15910</name>
</gene>
<reference evidence="7" key="1">
    <citation type="journal article" date="2019" name="Int. J. Syst. Evol. Microbiol.">
        <title>The Global Catalogue of Microorganisms (GCM) 10K type strain sequencing project: providing services to taxonomists for standard genome sequencing and annotation.</title>
        <authorList>
            <consortium name="The Broad Institute Genomics Platform"/>
            <consortium name="The Broad Institute Genome Sequencing Center for Infectious Disease"/>
            <person name="Wu L."/>
            <person name="Ma J."/>
        </authorList>
    </citation>
    <scope>NUCLEOTIDE SEQUENCE [LARGE SCALE GENOMIC DNA]</scope>
    <source>
        <strain evidence="7">CCUG 54356</strain>
    </source>
</reference>
<dbReference type="InterPro" id="IPR020045">
    <property type="entry name" value="DNA_polI_H3TH"/>
</dbReference>
<dbReference type="InterPro" id="IPR020046">
    <property type="entry name" value="5-3_exonucl_a-hlix_arch_N"/>
</dbReference>
<protein>
    <submittedName>
        <fullName evidence="6">5'-3' exonuclease H3TH domain-containing protein</fullName>
    </submittedName>
</protein>
<feature type="region of interest" description="Disordered" evidence="4">
    <location>
        <begin position="303"/>
        <end position="323"/>
    </location>
</feature>
<accession>A0ABW3UCA5</accession>
<dbReference type="EMBL" id="JBHTLR010000023">
    <property type="protein sequence ID" value="MFD1218091.1"/>
    <property type="molecule type" value="Genomic_DNA"/>
</dbReference>
<dbReference type="Proteomes" id="UP001597264">
    <property type="component" value="Unassembled WGS sequence"/>
</dbReference>
<evidence type="ECO:0000256" key="3">
    <source>
        <dbReference type="ARBA" id="ARBA00023125"/>
    </source>
</evidence>
<comment type="caution">
    <text evidence="6">The sequence shown here is derived from an EMBL/GenBank/DDBJ whole genome shotgun (WGS) entry which is preliminary data.</text>
</comment>
<evidence type="ECO:0000256" key="1">
    <source>
        <dbReference type="ARBA" id="ARBA00022722"/>
    </source>
</evidence>
<dbReference type="PANTHER" id="PTHR42646">
    <property type="entry name" value="FLAP ENDONUCLEASE XNI"/>
    <property type="match status" value="1"/>
</dbReference>
<dbReference type="InterPro" id="IPR008918">
    <property type="entry name" value="HhH2"/>
</dbReference>
<proteinExistence type="predicted"/>
<dbReference type="InterPro" id="IPR002421">
    <property type="entry name" value="5-3_exonuclease"/>
</dbReference>